<organism evidence="3 4">
    <name type="scientific">Falsochrobactrum tianjinense</name>
    <dbReference type="NCBI Taxonomy" id="2706015"/>
    <lineage>
        <taxon>Bacteria</taxon>
        <taxon>Pseudomonadati</taxon>
        <taxon>Pseudomonadota</taxon>
        <taxon>Alphaproteobacteria</taxon>
        <taxon>Hyphomicrobiales</taxon>
        <taxon>Brucellaceae</taxon>
        <taxon>Falsochrobactrum</taxon>
    </lineage>
</organism>
<dbReference type="AlphaFoldDB" id="A0A949PND9"/>
<gene>
    <name evidence="3" type="ORF">KUG47_09120</name>
</gene>
<keyword evidence="4" id="KW-1185">Reference proteome</keyword>
<name>A0A949PND9_9HYPH</name>
<dbReference type="RefSeq" id="WP_217677645.1">
    <property type="nucleotide sequence ID" value="NZ_JAHRVA010000003.1"/>
</dbReference>
<reference evidence="3 4" key="1">
    <citation type="submission" date="2021-06" db="EMBL/GenBank/DDBJ databases">
        <title>Falsochrobactrum tianjin sp.nov., a new petroleum-degrading bacteria isolated from oily soils.</title>
        <authorList>
            <person name="Chen G."/>
            <person name="Chen H."/>
            <person name="Tian J."/>
            <person name="Qing J."/>
            <person name="Zhong L."/>
            <person name="Ma W."/>
            <person name="Song Y."/>
            <person name="Cui X."/>
            <person name="Yan B."/>
        </authorList>
    </citation>
    <scope>NUCLEOTIDE SEQUENCE [LARGE SCALE GENOMIC DNA]</scope>
    <source>
        <strain evidence="3 4">TDYN1</strain>
    </source>
</reference>
<dbReference type="GO" id="GO:0016491">
    <property type="term" value="F:oxidoreductase activity"/>
    <property type="evidence" value="ECO:0007669"/>
    <property type="project" value="UniProtKB-KW"/>
</dbReference>
<proteinExistence type="predicted"/>
<feature type="domain" description="FAD dependent oxidoreductase" evidence="2">
    <location>
        <begin position="13"/>
        <end position="409"/>
    </location>
</feature>
<accession>A0A949PND9</accession>
<dbReference type="InterPro" id="IPR006076">
    <property type="entry name" value="FAD-dep_OxRdtase"/>
</dbReference>
<sequence>MAQHDATKSGQAVCVIGGGLVGLFTALTLQGQGKQVILLEREEIGGRQGASFGNGCWINPGAIMPMSLPGLWRQVPGFLLSPNGPFTIRWRHLPALAEWLLRFLWAGRSWKQVEQQIVQRLPLLDDPVARYQACAKQAGVEHLILPTGTMYVYRDRKELDADGRSWELRKKHGIKVRCLEADELRKSEPELSSIYQYGMLIEEAATVADPSAFCRALGQLLIARGGEIVRAEANGFIFNGQKLTAIRSSKGEIRCTQAVISAGAWSKTLAGKLGDHVPLVSERGYHITIRDPGLRINRGMMHAEGKMAIVMTSTGLRFAGQVELASLDAPPRWERARILLQYAKRSFPHLQQKIDRAEHDLWMGHRPSTPDSLPVIGRSSASPDVVYAFGHGHTGVSMAPATARLVGQLLNQDPMGDELARAFSAKRF</sequence>
<evidence type="ECO:0000313" key="4">
    <source>
        <dbReference type="Proteomes" id="UP000752297"/>
    </source>
</evidence>
<evidence type="ECO:0000259" key="2">
    <source>
        <dbReference type="Pfam" id="PF01266"/>
    </source>
</evidence>
<comment type="caution">
    <text evidence="3">The sequence shown here is derived from an EMBL/GenBank/DDBJ whole genome shotgun (WGS) entry which is preliminary data.</text>
</comment>
<keyword evidence="1" id="KW-0560">Oxidoreductase</keyword>
<evidence type="ECO:0000256" key="1">
    <source>
        <dbReference type="ARBA" id="ARBA00023002"/>
    </source>
</evidence>
<dbReference type="Proteomes" id="UP000752297">
    <property type="component" value="Unassembled WGS sequence"/>
</dbReference>
<dbReference type="EMBL" id="JAHRVA010000003">
    <property type="protein sequence ID" value="MBV2143659.1"/>
    <property type="molecule type" value="Genomic_DNA"/>
</dbReference>
<dbReference type="PANTHER" id="PTHR13847:SF289">
    <property type="entry name" value="GLYCINE OXIDASE"/>
    <property type="match status" value="1"/>
</dbReference>
<evidence type="ECO:0000313" key="3">
    <source>
        <dbReference type="EMBL" id="MBV2143659.1"/>
    </source>
</evidence>
<protein>
    <submittedName>
        <fullName evidence="3">FAD-binding oxidoreductase</fullName>
    </submittedName>
</protein>
<dbReference type="GO" id="GO:0005737">
    <property type="term" value="C:cytoplasm"/>
    <property type="evidence" value="ECO:0007669"/>
    <property type="project" value="TreeGrafter"/>
</dbReference>
<dbReference type="Pfam" id="PF01266">
    <property type="entry name" value="DAO"/>
    <property type="match status" value="1"/>
</dbReference>
<dbReference type="PANTHER" id="PTHR13847">
    <property type="entry name" value="SARCOSINE DEHYDROGENASE-RELATED"/>
    <property type="match status" value="1"/>
</dbReference>